<feature type="compositionally biased region" description="Basic and acidic residues" evidence="1">
    <location>
        <begin position="139"/>
        <end position="152"/>
    </location>
</feature>
<feature type="transmembrane region" description="Helical" evidence="2">
    <location>
        <begin position="49"/>
        <end position="67"/>
    </location>
</feature>
<organism evidence="3 4">
    <name type="scientific">Diplodia intermedia</name>
    <dbReference type="NCBI Taxonomy" id="856260"/>
    <lineage>
        <taxon>Eukaryota</taxon>
        <taxon>Fungi</taxon>
        <taxon>Dikarya</taxon>
        <taxon>Ascomycota</taxon>
        <taxon>Pezizomycotina</taxon>
        <taxon>Dothideomycetes</taxon>
        <taxon>Dothideomycetes incertae sedis</taxon>
        <taxon>Botryosphaeriales</taxon>
        <taxon>Botryosphaeriaceae</taxon>
        <taxon>Diplodia</taxon>
    </lineage>
</organism>
<dbReference type="PANTHER" id="PTHR40466">
    <property type="entry name" value="EXPRESSED PROTEIN"/>
    <property type="match status" value="1"/>
</dbReference>
<proteinExistence type="predicted"/>
<feature type="region of interest" description="Disordered" evidence="1">
    <location>
        <begin position="70"/>
        <end position="116"/>
    </location>
</feature>
<keyword evidence="2" id="KW-0472">Membrane</keyword>
<keyword evidence="2" id="KW-1133">Transmembrane helix</keyword>
<gene>
    <name evidence="3" type="ORF">SLS58_002096</name>
</gene>
<keyword evidence="2" id="KW-0812">Transmembrane</keyword>
<evidence type="ECO:0000313" key="3">
    <source>
        <dbReference type="EMBL" id="KAL1648343.1"/>
    </source>
</evidence>
<feature type="compositionally biased region" description="Low complexity" evidence="1">
    <location>
        <begin position="70"/>
        <end position="83"/>
    </location>
</feature>
<dbReference type="PANTHER" id="PTHR40466:SF1">
    <property type="entry name" value="FUNGAL PROTEIN"/>
    <property type="match status" value="1"/>
</dbReference>
<dbReference type="Proteomes" id="UP001521184">
    <property type="component" value="Unassembled WGS sequence"/>
</dbReference>
<dbReference type="EMBL" id="JAKEKT020000009">
    <property type="protein sequence ID" value="KAL1648343.1"/>
    <property type="molecule type" value="Genomic_DNA"/>
</dbReference>
<keyword evidence="4" id="KW-1185">Reference proteome</keyword>
<evidence type="ECO:0000256" key="2">
    <source>
        <dbReference type="SAM" id="Phobius"/>
    </source>
</evidence>
<evidence type="ECO:0000313" key="4">
    <source>
        <dbReference type="Proteomes" id="UP001521184"/>
    </source>
</evidence>
<evidence type="ECO:0000256" key="1">
    <source>
        <dbReference type="SAM" id="MobiDB-lite"/>
    </source>
</evidence>
<comment type="caution">
    <text evidence="3">The sequence shown here is derived from an EMBL/GenBank/DDBJ whole genome shotgun (WGS) entry which is preliminary data.</text>
</comment>
<name>A0ABR3TZL3_9PEZI</name>
<accession>A0ABR3TZL3</accession>
<dbReference type="InterPro" id="IPR039965">
    <property type="entry name" value="C3H7.08c"/>
</dbReference>
<protein>
    <submittedName>
        <fullName evidence="3">Uncharacterized protein</fullName>
    </submittedName>
</protein>
<sequence length="152" mass="16285">MSAIIGRAAFRASRPLRFQAVAPLRADVGAEKQASKDALKQAGRRDPELYVLWTVMAGAFGLAGWYFSRSPTSSTSEKSVPKVAGSEPWNAGGSDGKYQYYPGGDSTQAPRDAPSALNTVIIPNVNLPKDASADGASQELHEKYNKYGKEGY</sequence>
<feature type="region of interest" description="Disordered" evidence="1">
    <location>
        <begin position="128"/>
        <end position="152"/>
    </location>
</feature>
<reference evidence="3 4" key="1">
    <citation type="journal article" date="2023" name="Plant Dis.">
        <title>First Report of Diplodia intermedia Causing Canker and Dieback Diseases on Apple Trees in Canada.</title>
        <authorList>
            <person name="Ellouze W."/>
            <person name="Ilyukhin E."/>
            <person name="Sulman M."/>
            <person name="Ali S."/>
        </authorList>
    </citation>
    <scope>NUCLEOTIDE SEQUENCE [LARGE SCALE GENOMIC DNA]</scope>
    <source>
        <strain evidence="3 4">M45-28</strain>
    </source>
</reference>